<accession>A0A8H9L8T9</accession>
<gene>
    <name evidence="1" type="ORF">GCM10010102_44210</name>
</gene>
<protein>
    <submittedName>
        <fullName evidence="1">Uncharacterized protein</fullName>
    </submittedName>
</protein>
<evidence type="ECO:0000313" key="1">
    <source>
        <dbReference type="EMBL" id="GGM43906.1"/>
    </source>
</evidence>
<reference evidence="1" key="2">
    <citation type="submission" date="2020-09" db="EMBL/GenBank/DDBJ databases">
        <authorList>
            <person name="Sun Q."/>
            <person name="Ohkuma M."/>
        </authorList>
    </citation>
    <scope>NUCLEOTIDE SEQUENCE</scope>
    <source>
        <strain evidence="1">JCM 3051</strain>
    </source>
</reference>
<proteinExistence type="predicted"/>
<reference evidence="1" key="1">
    <citation type="journal article" date="2014" name="Int. J. Syst. Evol. Microbiol.">
        <title>Complete genome sequence of Corynebacterium casei LMG S-19264T (=DSM 44701T), isolated from a smear-ripened cheese.</title>
        <authorList>
            <consortium name="US DOE Joint Genome Institute (JGI-PGF)"/>
            <person name="Walter F."/>
            <person name="Albersmeier A."/>
            <person name="Kalinowski J."/>
            <person name="Ruckert C."/>
        </authorList>
    </citation>
    <scope>NUCLEOTIDE SEQUENCE</scope>
    <source>
        <strain evidence="1">JCM 3051</strain>
    </source>
</reference>
<dbReference type="Proteomes" id="UP000655589">
    <property type="component" value="Unassembled WGS sequence"/>
</dbReference>
<dbReference type="RefSeq" id="WP_171104321.1">
    <property type="nucleotide sequence ID" value="NZ_BMPT01000028.1"/>
</dbReference>
<keyword evidence="2" id="KW-1185">Reference proteome</keyword>
<name>A0A8H9L8T9_9MICO</name>
<dbReference type="AlphaFoldDB" id="A0A8H9L8T9"/>
<comment type="caution">
    <text evidence="1">The sequence shown here is derived from an EMBL/GenBank/DDBJ whole genome shotgun (WGS) entry which is preliminary data.</text>
</comment>
<dbReference type="EMBL" id="BMPT01000028">
    <property type="protein sequence ID" value="GGM43906.1"/>
    <property type="molecule type" value="Genomic_DNA"/>
</dbReference>
<evidence type="ECO:0000313" key="2">
    <source>
        <dbReference type="Proteomes" id="UP000655589"/>
    </source>
</evidence>
<organism evidence="1 2">
    <name type="scientific">Promicromonospora citrea</name>
    <dbReference type="NCBI Taxonomy" id="43677"/>
    <lineage>
        <taxon>Bacteria</taxon>
        <taxon>Bacillati</taxon>
        <taxon>Actinomycetota</taxon>
        <taxon>Actinomycetes</taxon>
        <taxon>Micrococcales</taxon>
        <taxon>Promicromonosporaceae</taxon>
        <taxon>Promicromonospora</taxon>
    </lineage>
</organism>
<sequence>MSATQPAPRRLPTPPTVITDDSEVRFVSGTDQFALRLKDGHLHVRAIDADGGEVQLAVIPTSRSTVNLQIERPTASGPVPVEGPTLR</sequence>